<evidence type="ECO:0000256" key="15">
    <source>
        <dbReference type="SAM" id="MobiDB-lite"/>
    </source>
</evidence>
<keyword evidence="7" id="KW-0378">Hydrolase</keyword>
<keyword evidence="4" id="KW-0540">Nuclease</keyword>
<evidence type="ECO:0000256" key="12">
    <source>
        <dbReference type="ARBA" id="ARBA00068872"/>
    </source>
</evidence>
<evidence type="ECO:0000256" key="2">
    <source>
        <dbReference type="ARBA" id="ARBA00004173"/>
    </source>
</evidence>
<dbReference type="SMART" id="SM00477">
    <property type="entry name" value="NUC"/>
    <property type="match status" value="1"/>
</dbReference>
<dbReference type="SUPFAM" id="SSF54060">
    <property type="entry name" value="His-Me finger endonucleases"/>
    <property type="match status" value="1"/>
</dbReference>
<evidence type="ECO:0000256" key="11">
    <source>
        <dbReference type="ARBA" id="ARBA00023157"/>
    </source>
</evidence>
<evidence type="ECO:0000259" key="16">
    <source>
        <dbReference type="SMART" id="SM00477"/>
    </source>
</evidence>
<evidence type="ECO:0000313" key="19">
    <source>
        <dbReference type="Proteomes" id="UP001374579"/>
    </source>
</evidence>
<evidence type="ECO:0000256" key="14">
    <source>
        <dbReference type="PIRSR" id="PIRSR640255-2"/>
    </source>
</evidence>
<dbReference type="GO" id="GO:0004521">
    <property type="term" value="F:RNA endonuclease activity"/>
    <property type="evidence" value="ECO:0007669"/>
    <property type="project" value="TreeGrafter"/>
</dbReference>
<accession>A0AAN9AYG3</accession>
<dbReference type="GO" id="GO:0046872">
    <property type="term" value="F:metal ion binding"/>
    <property type="evidence" value="ECO:0007669"/>
    <property type="project" value="UniProtKB-KW"/>
</dbReference>
<feature type="region of interest" description="Disordered" evidence="15">
    <location>
        <begin position="41"/>
        <end position="64"/>
    </location>
</feature>
<dbReference type="InterPro" id="IPR044925">
    <property type="entry name" value="His-Me_finger_sf"/>
</dbReference>
<dbReference type="InterPro" id="IPR020821">
    <property type="entry name" value="ENPP1-3/EXOG-like_nuc-like"/>
</dbReference>
<keyword evidence="10" id="KW-0496">Mitochondrion</keyword>
<dbReference type="PANTHER" id="PTHR13966">
    <property type="entry name" value="ENDONUCLEASE RELATED"/>
    <property type="match status" value="1"/>
</dbReference>
<keyword evidence="5 14" id="KW-0479">Metal-binding</keyword>
<dbReference type="GO" id="GO:0005634">
    <property type="term" value="C:nucleus"/>
    <property type="evidence" value="ECO:0007669"/>
    <property type="project" value="TreeGrafter"/>
</dbReference>
<dbReference type="GO" id="GO:0005743">
    <property type="term" value="C:mitochondrial inner membrane"/>
    <property type="evidence" value="ECO:0007669"/>
    <property type="project" value="TreeGrafter"/>
</dbReference>
<comment type="similarity">
    <text evidence="3">Belongs to the DNA/RNA non-specific endonuclease family.</text>
</comment>
<evidence type="ECO:0000256" key="8">
    <source>
        <dbReference type="ARBA" id="ARBA00022842"/>
    </source>
</evidence>
<dbReference type="PANTHER" id="PTHR13966:SF5">
    <property type="entry name" value="ENDONUCLEASE G, MITOCHONDRIAL"/>
    <property type="match status" value="1"/>
</dbReference>
<name>A0AAN9AYG3_9CAEN</name>
<evidence type="ECO:0000256" key="6">
    <source>
        <dbReference type="ARBA" id="ARBA00022759"/>
    </source>
</evidence>
<keyword evidence="6" id="KW-0255">Endonuclease</keyword>
<dbReference type="Proteomes" id="UP001374579">
    <property type="component" value="Unassembled WGS sequence"/>
</dbReference>
<gene>
    <name evidence="18" type="ORF">V1264_006881</name>
</gene>
<dbReference type="GO" id="GO:0000014">
    <property type="term" value="F:single-stranded DNA endodeoxyribonuclease activity"/>
    <property type="evidence" value="ECO:0007669"/>
    <property type="project" value="TreeGrafter"/>
</dbReference>
<proteinExistence type="inferred from homology"/>
<dbReference type="InterPro" id="IPR001604">
    <property type="entry name" value="Endo_G_ENPP1-like_dom"/>
</dbReference>
<dbReference type="Pfam" id="PF01223">
    <property type="entry name" value="Endonuclease_NS"/>
    <property type="match status" value="1"/>
</dbReference>
<evidence type="ECO:0000256" key="9">
    <source>
        <dbReference type="ARBA" id="ARBA00022946"/>
    </source>
</evidence>
<keyword evidence="19" id="KW-1185">Reference proteome</keyword>
<keyword evidence="11" id="KW-1015">Disulfide bond</keyword>
<dbReference type="GO" id="GO:0003676">
    <property type="term" value="F:nucleic acid binding"/>
    <property type="evidence" value="ECO:0007669"/>
    <property type="project" value="InterPro"/>
</dbReference>
<dbReference type="SMART" id="SM00892">
    <property type="entry name" value="Endonuclease_NS"/>
    <property type="match status" value="1"/>
</dbReference>
<protein>
    <recommendedName>
        <fullName evidence="12">Endonuclease G, mitochondrial</fullName>
    </recommendedName>
</protein>
<comment type="subcellular location">
    <subcellularLocation>
        <location evidence="2">Mitochondrion</location>
    </subcellularLocation>
</comment>
<organism evidence="18 19">
    <name type="scientific">Littorina saxatilis</name>
    <dbReference type="NCBI Taxonomy" id="31220"/>
    <lineage>
        <taxon>Eukaryota</taxon>
        <taxon>Metazoa</taxon>
        <taxon>Spiralia</taxon>
        <taxon>Lophotrochozoa</taxon>
        <taxon>Mollusca</taxon>
        <taxon>Gastropoda</taxon>
        <taxon>Caenogastropoda</taxon>
        <taxon>Littorinimorpha</taxon>
        <taxon>Littorinoidea</taxon>
        <taxon>Littorinidae</taxon>
        <taxon>Littorina</taxon>
    </lineage>
</organism>
<sequence length="349" mass="39407">MLSLRSVAVISTVSASVGYLVGRDVRDGNFANCKTHCHGSPSSAFVNHNSKERQGREERDTETTRDNIPSWYQFLPTPFTVSAASAPIDRSSLPLPATSPAGAVTSPTNRVGEIMKFGFPSLDNVRFYEDYVVAYDRRNRTAHWVFEHITSVHCSYGEGVSRDKCDFKEDESIHPYFRATRRDYKGSGYDRGHLAAASNHRQSHKAMEQTFLLSNVAPQVGAGFNRDAWNNLEKYTRAIVRKSRCVYVCTGPLYLPRKELDGKQYIHYEVIGANHVAVPTHFFKVLVIEDLKGQYEMKAFVLPNQPLPDGVPLKAYQRPLESIERAAGFLLFEKIPKKSFRLINGEKPR</sequence>
<evidence type="ECO:0000256" key="4">
    <source>
        <dbReference type="ARBA" id="ARBA00022722"/>
    </source>
</evidence>
<evidence type="ECO:0000256" key="3">
    <source>
        <dbReference type="ARBA" id="ARBA00010052"/>
    </source>
</evidence>
<feature type="binding site" evidence="14">
    <location>
        <position position="225"/>
    </location>
    <ligand>
        <name>Mg(2+)</name>
        <dbReference type="ChEBI" id="CHEBI:18420"/>
        <note>catalytic</note>
    </ligand>
</feature>
<keyword evidence="9" id="KW-0809">Transit peptide</keyword>
<feature type="active site" description="Proton acceptor" evidence="13">
    <location>
        <position position="193"/>
    </location>
</feature>
<dbReference type="FunFam" id="3.40.570.10:FF:000002">
    <property type="entry name" value="Endonuclease G, mitochondrial"/>
    <property type="match status" value="1"/>
</dbReference>
<evidence type="ECO:0000313" key="18">
    <source>
        <dbReference type="EMBL" id="KAK7095482.1"/>
    </source>
</evidence>
<feature type="domain" description="ENPP1-3/EXOG-like endonuclease/phosphodiesterase" evidence="16">
    <location>
        <begin position="128"/>
        <end position="338"/>
    </location>
</feature>
<feature type="domain" description="DNA/RNA non-specific endonuclease/pyrophosphatase/phosphodiesterase" evidence="17">
    <location>
        <begin position="127"/>
        <end position="338"/>
    </location>
</feature>
<reference evidence="18 19" key="1">
    <citation type="submission" date="2024-02" db="EMBL/GenBank/DDBJ databases">
        <title>Chromosome-scale genome assembly of the rough periwinkle Littorina saxatilis.</title>
        <authorList>
            <person name="De Jode A."/>
            <person name="Faria R."/>
            <person name="Formenti G."/>
            <person name="Sims Y."/>
            <person name="Smith T.P."/>
            <person name="Tracey A."/>
            <person name="Wood J.M.D."/>
            <person name="Zagrodzka Z.B."/>
            <person name="Johannesson K."/>
            <person name="Butlin R.K."/>
            <person name="Leder E.H."/>
        </authorList>
    </citation>
    <scope>NUCLEOTIDE SEQUENCE [LARGE SCALE GENOMIC DNA]</scope>
    <source>
        <strain evidence="18">Snail1</strain>
        <tissue evidence="18">Muscle</tissue>
    </source>
</reference>
<feature type="compositionally biased region" description="Basic and acidic residues" evidence="15">
    <location>
        <begin position="49"/>
        <end position="64"/>
    </location>
</feature>
<dbReference type="InterPro" id="IPR040255">
    <property type="entry name" value="Non-specific_endonuclease"/>
</dbReference>
<evidence type="ECO:0000256" key="7">
    <source>
        <dbReference type="ARBA" id="ARBA00022801"/>
    </source>
</evidence>
<dbReference type="AlphaFoldDB" id="A0AAN9AYG3"/>
<comment type="caution">
    <text evidence="18">The sequence shown here is derived from an EMBL/GenBank/DDBJ whole genome shotgun (WGS) entry which is preliminary data.</text>
</comment>
<evidence type="ECO:0000259" key="17">
    <source>
        <dbReference type="SMART" id="SM00892"/>
    </source>
</evidence>
<dbReference type="CDD" id="cd00091">
    <property type="entry name" value="NUC"/>
    <property type="match status" value="1"/>
</dbReference>
<keyword evidence="8" id="KW-0460">Magnesium</keyword>
<dbReference type="InterPro" id="IPR044929">
    <property type="entry name" value="DNA/RNA_non-sp_Endonuclease_sf"/>
</dbReference>
<evidence type="ECO:0000256" key="5">
    <source>
        <dbReference type="ARBA" id="ARBA00022723"/>
    </source>
</evidence>
<evidence type="ECO:0000256" key="13">
    <source>
        <dbReference type="PIRSR" id="PIRSR640255-1"/>
    </source>
</evidence>
<dbReference type="EMBL" id="JBAMIC010000018">
    <property type="protein sequence ID" value="KAK7095482.1"/>
    <property type="molecule type" value="Genomic_DNA"/>
</dbReference>
<dbReference type="GO" id="GO:0006309">
    <property type="term" value="P:apoptotic DNA fragmentation"/>
    <property type="evidence" value="ECO:0007669"/>
    <property type="project" value="TreeGrafter"/>
</dbReference>
<evidence type="ECO:0000256" key="1">
    <source>
        <dbReference type="ARBA" id="ARBA00001946"/>
    </source>
</evidence>
<dbReference type="Gene3D" id="3.40.570.10">
    <property type="entry name" value="Extracellular Endonuclease, subunit A"/>
    <property type="match status" value="1"/>
</dbReference>
<comment type="cofactor">
    <cofactor evidence="1">
        <name>Mg(2+)</name>
        <dbReference type="ChEBI" id="CHEBI:18420"/>
    </cofactor>
</comment>
<evidence type="ECO:0000256" key="10">
    <source>
        <dbReference type="ARBA" id="ARBA00023128"/>
    </source>
</evidence>